<proteinExistence type="predicted"/>
<evidence type="ECO:0000256" key="1">
    <source>
        <dbReference type="ARBA" id="ARBA00004436"/>
    </source>
</evidence>
<evidence type="ECO:0000256" key="11">
    <source>
        <dbReference type="ARBA" id="ARBA00023136"/>
    </source>
</evidence>
<keyword evidence="7" id="KW-0067">ATP-binding</keyword>
<keyword evidence="13" id="KW-1135">Mitochondrion nucleoid</keyword>
<dbReference type="OrthoDB" id="275278at2759"/>
<evidence type="ECO:0000256" key="12">
    <source>
        <dbReference type="ARBA" id="ARBA00023235"/>
    </source>
</evidence>
<sequence>MGRGIRFWCTRTPRESLDRTYSTDTIENKSCVTFNDLRDQVYNEISEHEQVAGVKWKRFAQLNKLLQGHRPGELTVLTGPTGSGKTTFVSEYSLDLCMQGVKTFWGSFEIRNERLAKTMLTQFAGKRLENSIDEFDYWADEFNKLPLYFMTFHGPQSFKQVLQAMRVTSKKYDIEHVVIDNLQFMLGTGENGGQHDRFWQQDIVIGAFRKFCNERNCHVTLVVHPRKEQSEGDLTNSSIFGGVKVTQEADNILILQDRRLTTPKGKKYLQVTKNRFSGDLGMFPIEFDKERLCFSSQRKASSVSAKISDLKFEGL</sequence>
<dbReference type="Proteomes" id="UP000708208">
    <property type="component" value="Unassembled WGS sequence"/>
</dbReference>
<evidence type="ECO:0000256" key="10">
    <source>
        <dbReference type="ARBA" id="ARBA00023128"/>
    </source>
</evidence>
<dbReference type="GO" id="GO:0005743">
    <property type="term" value="C:mitochondrial inner membrane"/>
    <property type="evidence" value="ECO:0007669"/>
    <property type="project" value="UniProtKB-SubCell"/>
</dbReference>
<evidence type="ECO:0000256" key="15">
    <source>
        <dbReference type="ARBA" id="ARBA00048954"/>
    </source>
</evidence>
<evidence type="ECO:0000256" key="7">
    <source>
        <dbReference type="ARBA" id="ARBA00022840"/>
    </source>
</evidence>
<evidence type="ECO:0000313" key="19">
    <source>
        <dbReference type="Proteomes" id="UP000708208"/>
    </source>
</evidence>
<dbReference type="PANTHER" id="PTHR12873">
    <property type="entry name" value="T7-LIKE MITOCHONDRIAL DNA HELICASE"/>
    <property type="match status" value="1"/>
</dbReference>
<evidence type="ECO:0000256" key="6">
    <source>
        <dbReference type="ARBA" id="ARBA00022806"/>
    </source>
</evidence>
<dbReference type="PROSITE" id="PS51199">
    <property type="entry name" value="SF4_HELICASE"/>
    <property type="match status" value="1"/>
</dbReference>
<dbReference type="GO" id="GO:0016787">
    <property type="term" value="F:hydrolase activity"/>
    <property type="evidence" value="ECO:0007669"/>
    <property type="project" value="UniProtKB-KW"/>
</dbReference>
<keyword evidence="12" id="KW-0413">Isomerase</keyword>
<evidence type="ECO:0000256" key="8">
    <source>
        <dbReference type="ARBA" id="ARBA00022946"/>
    </source>
</evidence>
<evidence type="ECO:0000256" key="13">
    <source>
        <dbReference type="ARBA" id="ARBA00023271"/>
    </source>
</evidence>
<dbReference type="GO" id="GO:0008289">
    <property type="term" value="F:lipid binding"/>
    <property type="evidence" value="ECO:0007669"/>
    <property type="project" value="UniProtKB-KW"/>
</dbReference>
<evidence type="ECO:0000256" key="9">
    <source>
        <dbReference type="ARBA" id="ARBA00023121"/>
    </source>
</evidence>
<comment type="subcellular location">
    <subcellularLocation>
        <location evidence="2">Mitochondrion inner membrane</location>
        <topology evidence="2">Peripheral membrane protein</topology>
    </subcellularLocation>
    <subcellularLocation>
        <location evidence="1">Mitochondrion matrix</location>
        <location evidence="1">Mitochondrion nucleoid</location>
    </subcellularLocation>
</comment>
<dbReference type="PANTHER" id="PTHR12873:SF0">
    <property type="entry name" value="TWINKLE MTDNA HELICASE"/>
    <property type="match status" value="1"/>
</dbReference>
<keyword evidence="9" id="KW-0446">Lipid-binding</keyword>
<evidence type="ECO:0000256" key="2">
    <source>
        <dbReference type="ARBA" id="ARBA00004637"/>
    </source>
</evidence>
<keyword evidence="11" id="KW-0472">Membrane</keyword>
<evidence type="ECO:0000256" key="16">
    <source>
        <dbReference type="ARBA" id="ARBA00075597"/>
    </source>
</evidence>
<gene>
    <name evidence="18" type="ORF">AFUS01_LOCUS17793</name>
</gene>
<dbReference type="CDD" id="cd01122">
    <property type="entry name" value="Twinkle_C"/>
    <property type="match status" value="1"/>
</dbReference>
<dbReference type="GO" id="GO:0006264">
    <property type="term" value="P:mitochondrial DNA replication"/>
    <property type="evidence" value="ECO:0007669"/>
    <property type="project" value="TreeGrafter"/>
</dbReference>
<keyword evidence="8" id="KW-0809">Transit peptide</keyword>
<protein>
    <recommendedName>
        <fullName evidence="14">DNA 5'-3' helicase</fullName>
        <ecNumber evidence="14">5.6.2.3</ecNumber>
    </recommendedName>
    <alternativeName>
        <fullName evidence="16">Twinkle protein, mitochondrial</fullName>
    </alternativeName>
</protein>
<keyword evidence="10" id="KW-0496">Mitochondrion</keyword>
<evidence type="ECO:0000256" key="3">
    <source>
        <dbReference type="ARBA" id="ARBA00022741"/>
    </source>
</evidence>
<keyword evidence="19" id="KW-1185">Reference proteome</keyword>
<dbReference type="GO" id="GO:0005524">
    <property type="term" value="F:ATP binding"/>
    <property type="evidence" value="ECO:0007669"/>
    <property type="project" value="UniProtKB-KW"/>
</dbReference>
<keyword evidence="3" id="KW-0547">Nucleotide-binding</keyword>
<keyword evidence="5" id="KW-0378">Hydrolase</keyword>
<organism evidence="18 19">
    <name type="scientific">Allacma fusca</name>
    <dbReference type="NCBI Taxonomy" id="39272"/>
    <lineage>
        <taxon>Eukaryota</taxon>
        <taxon>Metazoa</taxon>
        <taxon>Ecdysozoa</taxon>
        <taxon>Arthropoda</taxon>
        <taxon>Hexapoda</taxon>
        <taxon>Collembola</taxon>
        <taxon>Symphypleona</taxon>
        <taxon>Sminthuridae</taxon>
        <taxon>Allacma</taxon>
    </lineage>
</organism>
<comment type="caution">
    <text evidence="18">The sequence shown here is derived from an EMBL/GenBank/DDBJ whole genome shotgun (WGS) entry which is preliminary data.</text>
</comment>
<dbReference type="FunFam" id="3.40.50.300:FF:000845">
    <property type="entry name" value="Mitochondrial helicase twinkle"/>
    <property type="match status" value="1"/>
</dbReference>
<dbReference type="InterPro" id="IPR027032">
    <property type="entry name" value="Twinkle-like"/>
</dbReference>
<reference evidence="18" key="1">
    <citation type="submission" date="2021-06" db="EMBL/GenBank/DDBJ databases">
        <authorList>
            <person name="Hodson N. C."/>
            <person name="Mongue J. A."/>
            <person name="Jaron S. K."/>
        </authorList>
    </citation>
    <scope>NUCLEOTIDE SEQUENCE</scope>
</reference>
<name>A0A8J2JX19_9HEXA</name>
<keyword evidence="4" id="KW-0999">Mitochondrion inner membrane</keyword>
<dbReference type="EC" id="5.6.2.3" evidence="14"/>
<dbReference type="GO" id="GO:0003697">
    <property type="term" value="F:single-stranded DNA binding"/>
    <property type="evidence" value="ECO:0007669"/>
    <property type="project" value="InterPro"/>
</dbReference>
<dbReference type="Pfam" id="PF13481">
    <property type="entry name" value="AAA_25"/>
    <property type="match status" value="1"/>
</dbReference>
<dbReference type="EMBL" id="CAJVCH010172797">
    <property type="protein sequence ID" value="CAG7729053.1"/>
    <property type="molecule type" value="Genomic_DNA"/>
</dbReference>
<comment type="catalytic activity">
    <reaction evidence="15">
        <text>ATP + H2O = ADP + phosphate + H(+)</text>
        <dbReference type="Rhea" id="RHEA:13065"/>
        <dbReference type="ChEBI" id="CHEBI:15377"/>
        <dbReference type="ChEBI" id="CHEBI:15378"/>
        <dbReference type="ChEBI" id="CHEBI:30616"/>
        <dbReference type="ChEBI" id="CHEBI:43474"/>
        <dbReference type="ChEBI" id="CHEBI:456216"/>
        <dbReference type="EC" id="5.6.2.3"/>
    </reaction>
</comment>
<dbReference type="InterPro" id="IPR007694">
    <property type="entry name" value="DNA_helicase_DnaB-like_C"/>
</dbReference>
<dbReference type="GO" id="GO:0043139">
    <property type="term" value="F:5'-3' DNA helicase activity"/>
    <property type="evidence" value="ECO:0007669"/>
    <property type="project" value="UniProtKB-EC"/>
</dbReference>
<keyword evidence="6" id="KW-0347">Helicase</keyword>
<dbReference type="AlphaFoldDB" id="A0A8J2JX19"/>
<evidence type="ECO:0000256" key="14">
    <source>
        <dbReference type="ARBA" id="ARBA00044969"/>
    </source>
</evidence>
<evidence type="ECO:0000256" key="4">
    <source>
        <dbReference type="ARBA" id="ARBA00022792"/>
    </source>
</evidence>
<feature type="domain" description="SF4 helicase" evidence="17">
    <location>
        <begin position="48"/>
        <end position="301"/>
    </location>
</feature>
<evidence type="ECO:0000313" key="18">
    <source>
        <dbReference type="EMBL" id="CAG7729053.1"/>
    </source>
</evidence>
<evidence type="ECO:0000256" key="5">
    <source>
        <dbReference type="ARBA" id="ARBA00022801"/>
    </source>
</evidence>
<dbReference type="GO" id="GO:0042645">
    <property type="term" value="C:mitochondrial nucleoid"/>
    <property type="evidence" value="ECO:0007669"/>
    <property type="project" value="UniProtKB-SubCell"/>
</dbReference>
<evidence type="ECO:0000259" key="17">
    <source>
        <dbReference type="PROSITE" id="PS51199"/>
    </source>
</evidence>
<accession>A0A8J2JX19</accession>